<evidence type="ECO:0000256" key="1">
    <source>
        <dbReference type="SAM" id="MobiDB-lite"/>
    </source>
</evidence>
<proteinExistence type="predicted"/>
<organism evidence="3 4">
    <name type="scientific">Paracoccus siganidrum</name>
    <dbReference type="NCBI Taxonomy" id="1276757"/>
    <lineage>
        <taxon>Bacteria</taxon>
        <taxon>Pseudomonadati</taxon>
        <taxon>Pseudomonadota</taxon>
        <taxon>Alphaproteobacteria</taxon>
        <taxon>Rhodobacterales</taxon>
        <taxon>Paracoccaceae</taxon>
        <taxon>Paracoccus</taxon>
    </lineage>
</organism>
<dbReference type="RefSeq" id="WP_119896424.1">
    <property type="nucleotide sequence ID" value="NZ_QNRC01000007.1"/>
</dbReference>
<dbReference type="Proteomes" id="UP000283587">
    <property type="component" value="Unassembled WGS sequence"/>
</dbReference>
<name>A0A419ABS9_9RHOB</name>
<dbReference type="InterPro" id="IPR007313">
    <property type="entry name" value="FxsA"/>
</dbReference>
<feature type="transmembrane region" description="Helical" evidence="2">
    <location>
        <begin position="32"/>
        <end position="54"/>
    </location>
</feature>
<dbReference type="PANTHER" id="PTHR35335">
    <property type="entry name" value="UPF0716 PROTEIN FXSA"/>
    <property type="match status" value="1"/>
</dbReference>
<feature type="transmembrane region" description="Helical" evidence="2">
    <location>
        <begin position="6"/>
        <end position="25"/>
    </location>
</feature>
<feature type="region of interest" description="Disordered" evidence="1">
    <location>
        <begin position="123"/>
        <end position="180"/>
    </location>
</feature>
<dbReference type="Pfam" id="PF04186">
    <property type="entry name" value="FxsA"/>
    <property type="match status" value="1"/>
</dbReference>
<sequence>MWLFWLFLALPIIEIALFIQVGGAIGLWPTLALVLIAAVLGLAVMRAQGAHAVAELQRSMNELRDPARPMAHGALIMLGGLLLLIPGFFTDAVGLLLLIPPVRELIMRRIAARVRVSHVSMQSGTYKQDPYRPPFADGVIDGDYVDEDELRERQEAGDQPPPPDAPLPPPRRGGSGWTRH</sequence>
<evidence type="ECO:0000313" key="3">
    <source>
        <dbReference type="EMBL" id="RJL21281.1"/>
    </source>
</evidence>
<reference evidence="4" key="1">
    <citation type="submission" date="2018-09" db="EMBL/GenBank/DDBJ databases">
        <title>Paracoccus onubensis nov. sp. a moderate halophilic bacterium isolated from Gruta de las Maravillas (Aracena, Spain).</title>
        <authorList>
            <person name="Jurado V."/>
            <person name="Gutierrez-Patricio S."/>
            <person name="Gonzalez-Pimentel J.L."/>
            <person name="Miller A.Z."/>
            <person name="Laiz L."/>
            <person name="Saiz-Jimenez C."/>
        </authorList>
    </citation>
    <scope>NUCLEOTIDE SEQUENCE [LARGE SCALE GENOMIC DNA]</scope>
    <source>
        <strain evidence="4">DSM 26381</strain>
    </source>
</reference>
<keyword evidence="4" id="KW-1185">Reference proteome</keyword>
<keyword evidence="2" id="KW-1133">Transmembrane helix</keyword>
<accession>A0A419ABS9</accession>
<protein>
    <submittedName>
        <fullName evidence="3">FxsA family protein</fullName>
    </submittedName>
</protein>
<dbReference type="AlphaFoldDB" id="A0A419ABS9"/>
<dbReference type="PANTHER" id="PTHR35335:SF1">
    <property type="entry name" value="UPF0716 PROTEIN FXSA"/>
    <property type="match status" value="1"/>
</dbReference>
<feature type="compositionally biased region" description="Pro residues" evidence="1">
    <location>
        <begin position="159"/>
        <end position="171"/>
    </location>
</feature>
<keyword evidence="2" id="KW-0472">Membrane</keyword>
<keyword evidence="2" id="KW-0812">Transmembrane</keyword>
<dbReference type="GO" id="GO:0016020">
    <property type="term" value="C:membrane"/>
    <property type="evidence" value="ECO:0007669"/>
    <property type="project" value="InterPro"/>
</dbReference>
<dbReference type="NCBIfam" id="NF008528">
    <property type="entry name" value="PRK11463.1-2"/>
    <property type="match status" value="1"/>
</dbReference>
<evidence type="ECO:0000313" key="4">
    <source>
        <dbReference type="Proteomes" id="UP000283587"/>
    </source>
</evidence>
<evidence type="ECO:0000256" key="2">
    <source>
        <dbReference type="SAM" id="Phobius"/>
    </source>
</evidence>
<dbReference type="OrthoDB" id="9792788at2"/>
<comment type="caution">
    <text evidence="3">The sequence shown here is derived from an EMBL/GenBank/DDBJ whole genome shotgun (WGS) entry which is preliminary data.</text>
</comment>
<gene>
    <name evidence="3" type="ORF">D3P05_01505</name>
</gene>
<feature type="transmembrane region" description="Helical" evidence="2">
    <location>
        <begin position="74"/>
        <end position="99"/>
    </location>
</feature>
<dbReference type="EMBL" id="QZEW01000005">
    <property type="protein sequence ID" value="RJL21281.1"/>
    <property type="molecule type" value="Genomic_DNA"/>
</dbReference>